<gene>
    <name evidence="2" type="ORF">GWK47_025047</name>
</gene>
<evidence type="ECO:0000313" key="3">
    <source>
        <dbReference type="Proteomes" id="UP000770661"/>
    </source>
</evidence>
<keyword evidence="3" id="KW-1185">Reference proteome</keyword>
<reference evidence="2" key="1">
    <citation type="submission" date="2020-07" db="EMBL/GenBank/DDBJ databases">
        <title>The High-quality genome of the commercially important snow crab, Chionoecetes opilio.</title>
        <authorList>
            <person name="Jeong J.-H."/>
            <person name="Ryu S."/>
        </authorList>
    </citation>
    <scope>NUCLEOTIDE SEQUENCE</scope>
    <source>
        <strain evidence="2">MADBK_172401_WGS</strain>
        <tissue evidence="2">Digestive gland</tissue>
    </source>
</reference>
<feature type="compositionally biased region" description="Basic residues" evidence="1">
    <location>
        <begin position="134"/>
        <end position="154"/>
    </location>
</feature>
<evidence type="ECO:0000256" key="1">
    <source>
        <dbReference type="SAM" id="MobiDB-lite"/>
    </source>
</evidence>
<feature type="region of interest" description="Disordered" evidence="1">
    <location>
        <begin position="95"/>
        <end position="154"/>
    </location>
</feature>
<organism evidence="2 3">
    <name type="scientific">Chionoecetes opilio</name>
    <name type="common">Atlantic snow crab</name>
    <name type="synonym">Cancer opilio</name>
    <dbReference type="NCBI Taxonomy" id="41210"/>
    <lineage>
        <taxon>Eukaryota</taxon>
        <taxon>Metazoa</taxon>
        <taxon>Ecdysozoa</taxon>
        <taxon>Arthropoda</taxon>
        <taxon>Crustacea</taxon>
        <taxon>Multicrustacea</taxon>
        <taxon>Malacostraca</taxon>
        <taxon>Eumalacostraca</taxon>
        <taxon>Eucarida</taxon>
        <taxon>Decapoda</taxon>
        <taxon>Pleocyemata</taxon>
        <taxon>Brachyura</taxon>
        <taxon>Eubrachyura</taxon>
        <taxon>Majoidea</taxon>
        <taxon>Majidae</taxon>
        <taxon>Chionoecetes</taxon>
    </lineage>
</organism>
<evidence type="ECO:0000313" key="2">
    <source>
        <dbReference type="EMBL" id="KAG0702596.1"/>
    </source>
</evidence>
<dbReference type="AlphaFoldDB" id="A0A8J4XMY2"/>
<accession>A0A8J4XMY2</accession>
<dbReference type="Proteomes" id="UP000770661">
    <property type="component" value="Unassembled WGS sequence"/>
</dbReference>
<protein>
    <submittedName>
        <fullName evidence="2">Uncharacterized protein</fullName>
    </submittedName>
</protein>
<sequence length="154" mass="16837">MTDNLRRSTPYESADPTRLGGASELDCLISSGELRGVLRRSRSSCPGVSGINKAILSYISGLAMDRLRDILNAALSAGYFPDRFKEADMRMLIKGGKAPTRPDSLSHSPWRFPENLFEESSRGAPQLPGGKRPCTTRRSRGSARKGPTHPIRGH</sequence>
<name>A0A8J4XMY2_CHIOP</name>
<proteinExistence type="predicted"/>
<dbReference type="OrthoDB" id="6373033at2759"/>
<comment type="caution">
    <text evidence="2">The sequence shown here is derived from an EMBL/GenBank/DDBJ whole genome shotgun (WGS) entry which is preliminary data.</text>
</comment>
<dbReference type="EMBL" id="JACEEZ010025265">
    <property type="protein sequence ID" value="KAG0702596.1"/>
    <property type="molecule type" value="Genomic_DNA"/>
</dbReference>